<feature type="compositionally biased region" description="Low complexity" evidence="1">
    <location>
        <begin position="87"/>
        <end position="104"/>
    </location>
</feature>
<feature type="compositionally biased region" description="Low complexity" evidence="1">
    <location>
        <begin position="56"/>
        <end position="65"/>
    </location>
</feature>
<feature type="compositionally biased region" description="Pro residues" evidence="1">
    <location>
        <begin position="66"/>
        <end position="86"/>
    </location>
</feature>
<comment type="caution">
    <text evidence="3">The sequence shown here is derived from an EMBL/GenBank/DDBJ whole genome shotgun (WGS) entry which is preliminary data.</text>
</comment>
<evidence type="ECO:0000256" key="2">
    <source>
        <dbReference type="SAM" id="SignalP"/>
    </source>
</evidence>
<feature type="chain" id="PRO_5030742421" description="Ankyrin repeat domain-containing protein" evidence="2">
    <location>
        <begin position="27"/>
        <end position="287"/>
    </location>
</feature>
<feature type="compositionally biased region" description="Low complexity" evidence="1">
    <location>
        <begin position="25"/>
        <end position="42"/>
    </location>
</feature>
<organism evidence="3 4">
    <name type="scientific">Aureimonas pseudogalii</name>
    <dbReference type="NCBI Taxonomy" id="1744844"/>
    <lineage>
        <taxon>Bacteria</taxon>
        <taxon>Pseudomonadati</taxon>
        <taxon>Pseudomonadota</taxon>
        <taxon>Alphaproteobacteria</taxon>
        <taxon>Hyphomicrobiales</taxon>
        <taxon>Aurantimonadaceae</taxon>
        <taxon>Aureimonas</taxon>
    </lineage>
</organism>
<name>A0A7W6MKD5_9HYPH</name>
<protein>
    <recommendedName>
        <fullName evidence="5">Ankyrin repeat domain-containing protein</fullName>
    </recommendedName>
</protein>
<keyword evidence="2" id="KW-0732">Signal</keyword>
<keyword evidence="4" id="KW-1185">Reference proteome</keyword>
<evidence type="ECO:0000313" key="3">
    <source>
        <dbReference type="EMBL" id="MBB3998920.1"/>
    </source>
</evidence>
<evidence type="ECO:0008006" key="5">
    <source>
        <dbReference type="Google" id="ProtNLM"/>
    </source>
</evidence>
<dbReference type="EMBL" id="JACIEK010000007">
    <property type="protein sequence ID" value="MBB3998920.1"/>
    <property type="molecule type" value="Genomic_DNA"/>
</dbReference>
<accession>A0A7W6MKD5</accession>
<feature type="compositionally biased region" description="Low complexity" evidence="1">
    <location>
        <begin position="126"/>
        <end position="137"/>
    </location>
</feature>
<evidence type="ECO:0000256" key="1">
    <source>
        <dbReference type="SAM" id="MobiDB-lite"/>
    </source>
</evidence>
<dbReference type="AlphaFoldDB" id="A0A7W6MKD5"/>
<proteinExistence type="predicted"/>
<evidence type="ECO:0000313" key="4">
    <source>
        <dbReference type="Proteomes" id="UP000542776"/>
    </source>
</evidence>
<sequence length="287" mass="29487">MTPTRPLRLLPLLAALLLGTTGPSLALSQITGEDGTTTTREGIVSVPLPPVPGQPAAPAGPGAAPSTPPPTGGATPAPPAGTPAAPPTAAQPQAPSTNTTAPPQGTNPGTAAPEADPDTGETVGQAPAADLPPADIAYGEDELPTPVRDLRRKLIEAARTGDVEKLRPLLETGAEPTALSASPGDEDPIEILKGASGDGNGVEMLAILLETLEAGHVRLGQDGDNEIFVWPYFTQVNLETLTKPQLVELFELVTAGDYQRMVANGSYDFFRVGISPEGRFEFFVAGD</sequence>
<gene>
    <name evidence="3" type="ORF">GGR04_002775</name>
</gene>
<feature type="signal peptide" evidence="2">
    <location>
        <begin position="1"/>
        <end position="26"/>
    </location>
</feature>
<dbReference type="RefSeq" id="WP_183200446.1">
    <property type="nucleotide sequence ID" value="NZ_JACIEK010000007.1"/>
</dbReference>
<reference evidence="3 4" key="1">
    <citation type="submission" date="2020-08" db="EMBL/GenBank/DDBJ databases">
        <title>Genomic Encyclopedia of Type Strains, Phase IV (KMG-IV): sequencing the most valuable type-strain genomes for metagenomic binning, comparative biology and taxonomic classification.</title>
        <authorList>
            <person name="Goeker M."/>
        </authorList>
    </citation>
    <scope>NUCLEOTIDE SEQUENCE [LARGE SCALE GENOMIC DNA]</scope>
    <source>
        <strain evidence="3 4">DSM 102238</strain>
    </source>
</reference>
<feature type="region of interest" description="Disordered" evidence="1">
    <location>
        <begin position="25"/>
        <end position="143"/>
    </location>
</feature>
<dbReference type="Proteomes" id="UP000542776">
    <property type="component" value="Unassembled WGS sequence"/>
</dbReference>